<accession>A0AAD3TCJ4</accession>
<proteinExistence type="predicted"/>
<reference evidence="1" key="1">
    <citation type="submission" date="2023-05" db="EMBL/GenBank/DDBJ databases">
        <title>Nepenthes gracilis genome sequencing.</title>
        <authorList>
            <person name="Fukushima K."/>
        </authorList>
    </citation>
    <scope>NUCLEOTIDE SEQUENCE</scope>
    <source>
        <strain evidence="1">SING2019-196</strain>
    </source>
</reference>
<organism evidence="1 2">
    <name type="scientific">Nepenthes gracilis</name>
    <name type="common">Slender pitcher plant</name>
    <dbReference type="NCBI Taxonomy" id="150966"/>
    <lineage>
        <taxon>Eukaryota</taxon>
        <taxon>Viridiplantae</taxon>
        <taxon>Streptophyta</taxon>
        <taxon>Embryophyta</taxon>
        <taxon>Tracheophyta</taxon>
        <taxon>Spermatophyta</taxon>
        <taxon>Magnoliopsida</taxon>
        <taxon>eudicotyledons</taxon>
        <taxon>Gunneridae</taxon>
        <taxon>Pentapetalae</taxon>
        <taxon>Caryophyllales</taxon>
        <taxon>Nepenthaceae</taxon>
        <taxon>Nepenthes</taxon>
    </lineage>
</organism>
<comment type="caution">
    <text evidence="1">The sequence shown here is derived from an EMBL/GenBank/DDBJ whole genome shotgun (WGS) entry which is preliminary data.</text>
</comment>
<dbReference type="AlphaFoldDB" id="A0AAD3TCJ4"/>
<dbReference type="Proteomes" id="UP001279734">
    <property type="component" value="Unassembled WGS sequence"/>
</dbReference>
<evidence type="ECO:0000313" key="1">
    <source>
        <dbReference type="EMBL" id="GMH26857.1"/>
    </source>
</evidence>
<evidence type="ECO:0000313" key="2">
    <source>
        <dbReference type="Proteomes" id="UP001279734"/>
    </source>
</evidence>
<sequence length="109" mass="12246">MGNCLDLLPSSPNWQIRHAKTDLRAPACGKVHPAPPGQTSPPIPAQMSAEDGLSYHRTVKIVVTKNQLEELLKNAKELEDEEISVQFVESFWEKEGSQRWRPSLDTIPE</sequence>
<keyword evidence="2" id="KW-1185">Reference proteome</keyword>
<gene>
    <name evidence="1" type="ORF">Nepgr_028700</name>
</gene>
<dbReference type="EMBL" id="BSYO01000032">
    <property type="protein sequence ID" value="GMH26857.1"/>
    <property type="molecule type" value="Genomic_DNA"/>
</dbReference>
<name>A0AAD3TCJ4_NEPGR</name>
<protein>
    <submittedName>
        <fullName evidence="1">Uncharacterized protein</fullName>
    </submittedName>
</protein>